<evidence type="ECO:0000256" key="10">
    <source>
        <dbReference type="ARBA" id="ARBA00023136"/>
    </source>
</evidence>
<evidence type="ECO:0000256" key="3">
    <source>
        <dbReference type="ARBA" id="ARBA00007811"/>
    </source>
</evidence>
<feature type="transmembrane region" description="Helical" evidence="14">
    <location>
        <begin position="128"/>
        <end position="152"/>
    </location>
</feature>
<keyword evidence="8 14" id="KW-1133">Transmembrane helix</keyword>
<evidence type="ECO:0000256" key="5">
    <source>
        <dbReference type="ARBA" id="ARBA00022516"/>
    </source>
</evidence>
<protein>
    <recommendedName>
        <fullName evidence="4 14">Very-long-chain (3R)-3-hydroxyacyl-CoA dehydratase</fullName>
        <ecNumber evidence="4 14">4.2.1.134</ecNumber>
    </recommendedName>
</protein>
<feature type="transmembrane region" description="Helical" evidence="14">
    <location>
        <begin position="7"/>
        <end position="26"/>
    </location>
</feature>
<sequence length="176" mass="19979">YLVAYNLFSMVSWAWILYLTCAHLLTTGSPQTLYPVIGYPLTVIQTLMFLDPLHSALGLVRSPLLTNLVQVASRIIVVWQPLQLFNVPAVTTSWALATMTIAWGVTEVVRYGYYVFNLLGMQPYPLTWARYTFFYVLYPVGATSEAVLIYHALDAAKAFSPLIYYIMCLEIFLYVP</sequence>
<evidence type="ECO:0000256" key="12">
    <source>
        <dbReference type="ARBA" id="ARBA00023239"/>
    </source>
</evidence>
<comment type="pathway">
    <text evidence="2 14">Lipid metabolism; fatty acid biosynthesis.</text>
</comment>
<evidence type="ECO:0000256" key="9">
    <source>
        <dbReference type="ARBA" id="ARBA00023098"/>
    </source>
</evidence>
<feature type="transmembrane region" description="Helical" evidence="14">
    <location>
        <begin position="158"/>
        <end position="175"/>
    </location>
</feature>
<keyword evidence="7 14" id="KW-0276">Fatty acid metabolism</keyword>
<evidence type="ECO:0000313" key="16">
    <source>
        <dbReference type="Proteomes" id="UP000268162"/>
    </source>
</evidence>
<evidence type="ECO:0000256" key="8">
    <source>
        <dbReference type="ARBA" id="ARBA00022989"/>
    </source>
</evidence>
<keyword evidence="12 14" id="KW-0456">Lyase</keyword>
<dbReference type="EMBL" id="ML002321">
    <property type="protein sequence ID" value="RKP38866.1"/>
    <property type="molecule type" value="Genomic_DNA"/>
</dbReference>
<evidence type="ECO:0000256" key="11">
    <source>
        <dbReference type="ARBA" id="ARBA00023160"/>
    </source>
</evidence>
<evidence type="ECO:0000256" key="6">
    <source>
        <dbReference type="ARBA" id="ARBA00022692"/>
    </source>
</evidence>
<comment type="similarity">
    <text evidence="3 14">Belongs to the very long-chain fatty acids dehydratase HACD family.</text>
</comment>
<name>A0A4P9ZYP4_9FUNG</name>
<dbReference type="PANTHER" id="PTHR11035">
    <property type="entry name" value="VERY-LONG-CHAIN (3R)-3-HYDROXYACYL-COA DEHYDRATASE"/>
    <property type="match status" value="1"/>
</dbReference>
<evidence type="ECO:0000256" key="1">
    <source>
        <dbReference type="ARBA" id="ARBA00004141"/>
    </source>
</evidence>
<keyword evidence="9 14" id="KW-0443">Lipid metabolism</keyword>
<accession>A0A4P9ZYP4</accession>
<proteinExistence type="inferred from homology"/>
<comment type="catalytic activity">
    <reaction evidence="13 14">
        <text>a very-long-chain (3R)-3-hydroxyacyl-CoA = a very-long-chain (2E)-enoyl-CoA + H2O</text>
        <dbReference type="Rhea" id="RHEA:45812"/>
        <dbReference type="ChEBI" id="CHEBI:15377"/>
        <dbReference type="ChEBI" id="CHEBI:83728"/>
        <dbReference type="ChEBI" id="CHEBI:85440"/>
        <dbReference type="EC" id="4.2.1.134"/>
    </reaction>
</comment>
<dbReference type="GO" id="GO:0030148">
    <property type="term" value="P:sphingolipid biosynthetic process"/>
    <property type="evidence" value="ECO:0007669"/>
    <property type="project" value="TreeGrafter"/>
</dbReference>
<keyword evidence="16" id="KW-1185">Reference proteome</keyword>
<keyword evidence="5 14" id="KW-0444">Lipid biosynthesis</keyword>
<evidence type="ECO:0000256" key="2">
    <source>
        <dbReference type="ARBA" id="ARBA00005194"/>
    </source>
</evidence>
<gene>
    <name evidence="15" type="ORF">BJ085DRAFT_2266</name>
</gene>
<dbReference type="GO" id="GO:0102158">
    <property type="term" value="F:very-long-chain (3R)-3-hydroxyacyl-CoA dehydratase activity"/>
    <property type="evidence" value="ECO:0007669"/>
    <property type="project" value="UniProtKB-EC"/>
</dbReference>
<dbReference type="GO" id="GO:0030497">
    <property type="term" value="P:fatty acid elongation"/>
    <property type="evidence" value="ECO:0007669"/>
    <property type="project" value="TreeGrafter"/>
</dbReference>
<evidence type="ECO:0000256" key="7">
    <source>
        <dbReference type="ARBA" id="ARBA00022832"/>
    </source>
</evidence>
<feature type="non-terminal residue" evidence="15">
    <location>
        <position position="1"/>
    </location>
</feature>
<comment type="function">
    <text evidence="14">Catalyzes the third of the four reactions of the long-chain fatty acids elongation cycle. This endoplasmic reticulum-bound enzymatic process, allows the addition of two carbons to the chain of long- and very long-chain fatty acids/VLCFAs per cycle. This enzyme catalyzes the dehydration of the 3-hydroxyacyl-CoA intermediate into trans-2,3-enoyl-CoA, within each cycle of fatty acid elongation. Thereby, it participates to the production of VLCFAs of different chain lengths that are involved in multiple biological processes as precursors of membrane lipids and lipid mediators.</text>
</comment>
<dbReference type="Proteomes" id="UP000268162">
    <property type="component" value="Unassembled WGS sequence"/>
</dbReference>
<feature type="transmembrane region" description="Helical" evidence="14">
    <location>
        <begin position="94"/>
        <end position="116"/>
    </location>
</feature>
<evidence type="ECO:0000256" key="14">
    <source>
        <dbReference type="RuleBase" id="RU363109"/>
    </source>
</evidence>
<dbReference type="AlphaFoldDB" id="A0A4P9ZYP4"/>
<evidence type="ECO:0000256" key="13">
    <source>
        <dbReference type="ARBA" id="ARBA00036671"/>
    </source>
</evidence>
<dbReference type="GO" id="GO:0042761">
    <property type="term" value="P:very long-chain fatty acid biosynthetic process"/>
    <property type="evidence" value="ECO:0007669"/>
    <property type="project" value="TreeGrafter"/>
</dbReference>
<keyword evidence="14" id="KW-0256">Endoplasmic reticulum</keyword>
<organism evidence="15 16">
    <name type="scientific">Dimargaris cristalligena</name>
    <dbReference type="NCBI Taxonomy" id="215637"/>
    <lineage>
        <taxon>Eukaryota</taxon>
        <taxon>Fungi</taxon>
        <taxon>Fungi incertae sedis</taxon>
        <taxon>Zoopagomycota</taxon>
        <taxon>Kickxellomycotina</taxon>
        <taxon>Dimargaritomycetes</taxon>
        <taxon>Dimargaritales</taxon>
        <taxon>Dimargaritaceae</taxon>
        <taxon>Dimargaris</taxon>
    </lineage>
</organism>
<dbReference type="Pfam" id="PF04387">
    <property type="entry name" value="PTPLA"/>
    <property type="match status" value="1"/>
</dbReference>
<keyword evidence="6 14" id="KW-0812">Transmembrane</keyword>
<keyword evidence="10 14" id="KW-0472">Membrane</keyword>
<comment type="caution">
    <text evidence="14">Lacks conserved residue(s) required for the propagation of feature annotation.</text>
</comment>
<dbReference type="InterPro" id="IPR007482">
    <property type="entry name" value="Tyr_Pase-like_PTPLA"/>
</dbReference>
<feature type="non-terminal residue" evidence="15">
    <location>
        <position position="176"/>
    </location>
</feature>
<dbReference type="PANTHER" id="PTHR11035:SF3">
    <property type="entry name" value="VERY-LONG-CHAIN (3R)-3-HYDROXYACYL-COA DEHYDRATASE"/>
    <property type="match status" value="1"/>
</dbReference>
<comment type="subcellular location">
    <subcellularLocation>
        <location evidence="14">Endoplasmic reticulum membrane</location>
        <topology evidence="14">Multi-pass membrane protein</topology>
    </subcellularLocation>
    <subcellularLocation>
        <location evidence="1">Membrane</location>
        <topology evidence="1">Multi-pass membrane protein</topology>
    </subcellularLocation>
</comment>
<dbReference type="GO" id="GO:0005789">
    <property type="term" value="C:endoplasmic reticulum membrane"/>
    <property type="evidence" value="ECO:0007669"/>
    <property type="project" value="UniProtKB-SubCell"/>
</dbReference>
<dbReference type="UniPathway" id="UPA00094"/>
<dbReference type="STRING" id="215637.A0A4P9ZYP4"/>
<keyword evidence="11 14" id="KW-0275">Fatty acid biosynthesis</keyword>
<evidence type="ECO:0000256" key="4">
    <source>
        <dbReference type="ARBA" id="ARBA00013122"/>
    </source>
</evidence>
<reference evidence="16" key="1">
    <citation type="journal article" date="2018" name="Nat. Microbiol.">
        <title>Leveraging single-cell genomics to expand the fungal tree of life.</title>
        <authorList>
            <person name="Ahrendt S.R."/>
            <person name="Quandt C.A."/>
            <person name="Ciobanu D."/>
            <person name="Clum A."/>
            <person name="Salamov A."/>
            <person name="Andreopoulos B."/>
            <person name="Cheng J.F."/>
            <person name="Woyke T."/>
            <person name="Pelin A."/>
            <person name="Henrissat B."/>
            <person name="Reynolds N.K."/>
            <person name="Benny G.L."/>
            <person name="Smith M.E."/>
            <person name="James T.Y."/>
            <person name="Grigoriev I.V."/>
        </authorList>
    </citation>
    <scope>NUCLEOTIDE SEQUENCE [LARGE SCALE GENOMIC DNA]</scope>
    <source>
        <strain evidence="16">RSA 468</strain>
    </source>
</reference>
<evidence type="ECO:0000313" key="15">
    <source>
        <dbReference type="EMBL" id="RKP38866.1"/>
    </source>
</evidence>
<dbReference type="EC" id="4.2.1.134" evidence="4 14"/>